<dbReference type="PROSITE" id="PS50889">
    <property type="entry name" value="S4"/>
    <property type="match status" value="1"/>
</dbReference>
<dbReference type="InterPro" id="IPR048443">
    <property type="entry name" value="RqcP2_N"/>
</dbReference>
<keyword evidence="3" id="KW-0132">Cell division</keyword>
<evidence type="ECO:0000256" key="1">
    <source>
        <dbReference type="PROSITE-ProRule" id="PRU00182"/>
    </source>
</evidence>
<dbReference type="InterPro" id="IPR036986">
    <property type="entry name" value="S4_RNA-bd_sf"/>
</dbReference>
<dbReference type="InterPro" id="IPR040591">
    <property type="entry name" value="RqcP2_RBD"/>
</dbReference>
<comment type="caution">
    <text evidence="3">The sequence shown here is derived from an EMBL/GenBank/DDBJ whole genome shotgun (WGS) entry which is preliminary data.</text>
</comment>
<dbReference type="EMBL" id="MPLS01000004">
    <property type="protein sequence ID" value="ORI98401.1"/>
    <property type="molecule type" value="Genomic_DNA"/>
</dbReference>
<sequence>MSNDVLSISQHFREYEQPFIQQVLDWVKQADDDYRLILTRFLNPREQYILQTLINRQSGLRSYLYGGVDGAESQRAIIAPEVFEVKQEDFEIGLLTVQYPKKFATLHHSTILGSLMHLGISRDVLGDILFDNEETNWQIIVDQKMLAYIQQTVTKVGRVAVNLKAQSLSEALPVLTNWQEQFALMSSLRLDVVISSVFQLSRSDTKTLIESGQVHVNWMLAQKTNLEIAVNDLISVRKHGRAQIKSLDGRSKKDKLKAIVNVVQR</sequence>
<evidence type="ECO:0000313" key="3">
    <source>
        <dbReference type="EMBL" id="ORI98401.1"/>
    </source>
</evidence>
<keyword evidence="1" id="KW-0694">RNA-binding</keyword>
<dbReference type="Pfam" id="PF21278">
    <property type="entry name" value="YlmH_1st"/>
    <property type="match status" value="1"/>
</dbReference>
<name>A0A1X0VFD4_LEUPS</name>
<dbReference type="Pfam" id="PF17774">
    <property type="entry name" value="YlmH_RBD"/>
    <property type="match status" value="1"/>
</dbReference>
<dbReference type="GO" id="GO:0051301">
    <property type="term" value="P:cell division"/>
    <property type="evidence" value="ECO:0007669"/>
    <property type="project" value="UniProtKB-KW"/>
</dbReference>
<dbReference type="STRING" id="33968.BMS77_01465"/>
<dbReference type="GO" id="GO:0003723">
    <property type="term" value="F:RNA binding"/>
    <property type="evidence" value="ECO:0007669"/>
    <property type="project" value="UniProtKB-KW"/>
</dbReference>
<evidence type="ECO:0000313" key="4">
    <source>
        <dbReference type="Proteomes" id="UP000192288"/>
    </source>
</evidence>
<protein>
    <submittedName>
        <fullName evidence="3">Cell division protein</fullName>
    </submittedName>
</protein>
<keyword evidence="3" id="KW-0131">Cell cycle</keyword>
<dbReference type="SUPFAM" id="SSF55174">
    <property type="entry name" value="Alpha-L RNA-binding motif"/>
    <property type="match status" value="1"/>
</dbReference>
<accession>A0A1X0VFD4</accession>
<reference evidence="3 4" key="1">
    <citation type="journal article" date="2017" name="Front. Microbiol.">
        <title>Genomic Characterization of Dairy Associated Leuconostoc Species and Diversity of Leuconostocs in Undefined Mixed Mesophilic Starter Cultures.</title>
        <authorList>
            <person name="Frantzen C.A."/>
            <person name="Kot W."/>
            <person name="Pedersen T.B."/>
            <person name="Ardo Y.M."/>
            <person name="Broadbent J.R."/>
            <person name="Neve H."/>
            <person name="Hansen L.H."/>
            <person name="Dal Bello F."/>
            <person name="Ostlie H.M."/>
            <person name="Kleppen H.P."/>
            <person name="Vogensen F.K."/>
            <person name="Holo H."/>
        </authorList>
    </citation>
    <scope>NUCLEOTIDE SEQUENCE [LARGE SCALE GENOMIC DNA]</scope>
    <source>
        <strain evidence="3 4">LMGCF08</strain>
    </source>
</reference>
<dbReference type="CDD" id="cd00165">
    <property type="entry name" value="S4"/>
    <property type="match status" value="1"/>
</dbReference>
<evidence type="ECO:0000259" key="2">
    <source>
        <dbReference type="SMART" id="SM00363"/>
    </source>
</evidence>
<gene>
    <name evidence="3" type="ORF">BMR96_01875</name>
</gene>
<dbReference type="Proteomes" id="UP000192288">
    <property type="component" value="Unassembled WGS sequence"/>
</dbReference>
<dbReference type="Pfam" id="PF01479">
    <property type="entry name" value="S4"/>
    <property type="match status" value="1"/>
</dbReference>
<organism evidence="3 4">
    <name type="scientific">Leuconostoc pseudomesenteroides</name>
    <dbReference type="NCBI Taxonomy" id="33968"/>
    <lineage>
        <taxon>Bacteria</taxon>
        <taxon>Bacillati</taxon>
        <taxon>Bacillota</taxon>
        <taxon>Bacilli</taxon>
        <taxon>Lactobacillales</taxon>
        <taxon>Lactobacillaceae</taxon>
        <taxon>Leuconostoc</taxon>
    </lineage>
</organism>
<feature type="domain" description="RNA-binding S4" evidence="2">
    <location>
        <begin position="188"/>
        <end position="245"/>
    </location>
</feature>
<dbReference type="AlphaFoldDB" id="A0A1X0VFD4"/>
<dbReference type="RefSeq" id="WP_004914756.1">
    <property type="nucleotide sequence ID" value="NZ_MPLS01000004.1"/>
</dbReference>
<dbReference type="eggNOG" id="COG2302">
    <property type="taxonomic scope" value="Bacteria"/>
</dbReference>
<dbReference type="Gene3D" id="3.30.1370.160">
    <property type="match status" value="1"/>
</dbReference>
<dbReference type="SMART" id="SM00363">
    <property type="entry name" value="S4"/>
    <property type="match status" value="1"/>
</dbReference>
<dbReference type="Gene3D" id="3.10.290.10">
    <property type="entry name" value="RNA-binding S4 domain"/>
    <property type="match status" value="1"/>
</dbReference>
<dbReference type="Gene3D" id="3.30.70.330">
    <property type="match status" value="1"/>
</dbReference>
<dbReference type="InterPro" id="IPR002942">
    <property type="entry name" value="S4_RNA-bd"/>
</dbReference>
<dbReference type="InterPro" id="IPR012677">
    <property type="entry name" value="Nucleotide-bd_a/b_plait_sf"/>
</dbReference>
<proteinExistence type="predicted"/>